<dbReference type="AlphaFoldDB" id="A0A8C5SU73"/>
<dbReference type="InterPro" id="IPR036051">
    <property type="entry name" value="KRAB_dom_sf"/>
</dbReference>
<evidence type="ECO:0000259" key="1">
    <source>
        <dbReference type="PROSITE" id="PS50805"/>
    </source>
</evidence>
<feature type="domain" description="KRAB" evidence="1">
    <location>
        <begin position="5"/>
        <end position="57"/>
    </location>
</feature>
<dbReference type="Ensembl" id="ENSLLTT00000021526.1">
    <property type="protein sequence ID" value="ENSLLTP00000020761.1"/>
    <property type="gene ID" value="ENSLLTG00000015530.1"/>
</dbReference>
<proteinExistence type="predicted"/>
<reference evidence="2" key="2">
    <citation type="submission" date="2025-09" db="UniProtKB">
        <authorList>
            <consortium name="Ensembl"/>
        </authorList>
    </citation>
    <scope>IDENTIFICATION</scope>
</reference>
<dbReference type="GO" id="GO:0006355">
    <property type="term" value="P:regulation of DNA-templated transcription"/>
    <property type="evidence" value="ECO:0007669"/>
    <property type="project" value="InterPro"/>
</dbReference>
<dbReference type="InterPro" id="IPR050169">
    <property type="entry name" value="Krueppel_C2H2_ZnF"/>
</dbReference>
<dbReference type="SMART" id="SM00349">
    <property type="entry name" value="KRAB"/>
    <property type="match status" value="1"/>
</dbReference>
<dbReference type="PANTHER" id="PTHR23232">
    <property type="entry name" value="KRAB DOMAIN C2H2 ZINC FINGER"/>
    <property type="match status" value="1"/>
</dbReference>
<dbReference type="GeneTree" id="ENSGT01030000237925"/>
<dbReference type="CDD" id="cd07765">
    <property type="entry name" value="KRAB_A-box"/>
    <property type="match status" value="1"/>
</dbReference>
<evidence type="ECO:0000313" key="2">
    <source>
        <dbReference type="Ensembl" id="ENSLLTP00000020761.1"/>
    </source>
</evidence>
<keyword evidence="3" id="KW-1185">Reference proteome</keyword>
<evidence type="ECO:0000313" key="3">
    <source>
        <dbReference type="Proteomes" id="UP000694406"/>
    </source>
</evidence>
<dbReference type="SUPFAM" id="SSF109640">
    <property type="entry name" value="KRAB domain (Kruppel-associated box)"/>
    <property type="match status" value="1"/>
</dbReference>
<reference evidence="2" key="1">
    <citation type="submission" date="2025-08" db="UniProtKB">
        <authorList>
            <consortium name="Ensembl"/>
        </authorList>
    </citation>
    <scope>IDENTIFICATION</scope>
</reference>
<dbReference type="Pfam" id="PF01352">
    <property type="entry name" value="KRAB"/>
    <property type="match status" value="1"/>
</dbReference>
<dbReference type="PROSITE" id="PS50805">
    <property type="entry name" value="KRAB"/>
    <property type="match status" value="1"/>
</dbReference>
<protein>
    <recommendedName>
        <fullName evidence="1">KRAB domain-containing protein</fullName>
    </recommendedName>
</protein>
<sequence length="57" mass="6857">MVDRRSDKGVAVYFTEQEWALLNVREKVLYKDVMQENFEHVMSLGEHENSCLLHQRF</sequence>
<dbReference type="Gene3D" id="6.10.140.140">
    <property type="match status" value="1"/>
</dbReference>
<dbReference type="PANTHER" id="PTHR23232:SF156">
    <property type="entry name" value="KRAB DOMAIN-CONTAINING PROTEIN"/>
    <property type="match status" value="1"/>
</dbReference>
<dbReference type="InterPro" id="IPR001909">
    <property type="entry name" value="KRAB"/>
</dbReference>
<name>A0A8C5SU73_LATLA</name>
<dbReference type="Proteomes" id="UP000694406">
    <property type="component" value="Unplaced"/>
</dbReference>
<organism evidence="2 3">
    <name type="scientific">Laticauda laticaudata</name>
    <name type="common">Blue-ringed sea krait</name>
    <name type="synonym">Blue-lipped sea krait</name>
    <dbReference type="NCBI Taxonomy" id="8630"/>
    <lineage>
        <taxon>Eukaryota</taxon>
        <taxon>Metazoa</taxon>
        <taxon>Chordata</taxon>
        <taxon>Craniata</taxon>
        <taxon>Vertebrata</taxon>
        <taxon>Euteleostomi</taxon>
        <taxon>Lepidosauria</taxon>
        <taxon>Squamata</taxon>
        <taxon>Bifurcata</taxon>
        <taxon>Unidentata</taxon>
        <taxon>Episquamata</taxon>
        <taxon>Toxicofera</taxon>
        <taxon>Serpentes</taxon>
        <taxon>Colubroidea</taxon>
        <taxon>Elapidae</taxon>
        <taxon>Laticaudinae</taxon>
        <taxon>Laticauda</taxon>
    </lineage>
</organism>
<accession>A0A8C5SU73</accession>